<dbReference type="PANTHER" id="PTHR11610">
    <property type="entry name" value="LIPASE"/>
    <property type="match status" value="1"/>
</dbReference>
<comment type="caution">
    <text evidence="6">The sequence shown here is derived from an EMBL/GenBank/DDBJ whole genome shotgun (WGS) entry which is preliminary data.</text>
</comment>
<evidence type="ECO:0000256" key="1">
    <source>
        <dbReference type="ARBA" id="ARBA00004613"/>
    </source>
</evidence>
<organism evidence="6 7">
    <name type="scientific">Plutella xylostella</name>
    <name type="common">Diamondback moth</name>
    <name type="synonym">Plutella maculipennis</name>
    <dbReference type="NCBI Taxonomy" id="51655"/>
    <lineage>
        <taxon>Eukaryota</taxon>
        <taxon>Metazoa</taxon>
        <taxon>Ecdysozoa</taxon>
        <taxon>Arthropoda</taxon>
        <taxon>Hexapoda</taxon>
        <taxon>Insecta</taxon>
        <taxon>Pterygota</taxon>
        <taxon>Neoptera</taxon>
        <taxon>Endopterygota</taxon>
        <taxon>Lepidoptera</taxon>
        <taxon>Glossata</taxon>
        <taxon>Ditrysia</taxon>
        <taxon>Yponomeutoidea</taxon>
        <taxon>Plutellidae</taxon>
        <taxon>Plutella</taxon>
    </lineage>
</organism>
<keyword evidence="3" id="KW-0964">Secreted</keyword>
<gene>
    <name evidence="6" type="ORF">JYU34_014885</name>
</gene>
<dbReference type="PRINTS" id="PR00821">
    <property type="entry name" value="TAGLIPASE"/>
</dbReference>
<feature type="domain" description="Lipase" evidence="5">
    <location>
        <begin position="69"/>
        <end position="338"/>
    </location>
</feature>
<evidence type="ECO:0000313" key="7">
    <source>
        <dbReference type="Proteomes" id="UP000823941"/>
    </source>
</evidence>
<dbReference type="PANTHER" id="PTHR11610:SF173">
    <property type="entry name" value="LIPASE DOMAIN-CONTAINING PROTEIN-RELATED"/>
    <property type="match status" value="1"/>
</dbReference>
<evidence type="ECO:0000313" key="6">
    <source>
        <dbReference type="EMBL" id="KAG7300591.1"/>
    </source>
</evidence>
<dbReference type="CDD" id="cd00707">
    <property type="entry name" value="Pancreat_lipase_like"/>
    <property type="match status" value="1"/>
</dbReference>
<dbReference type="Pfam" id="PF00151">
    <property type="entry name" value="Lipase"/>
    <property type="match status" value="1"/>
</dbReference>
<sequence length="384" mass="41830">MLLLVLLIATCSAASFKDIGKGIQKEVVAVATPVEETLVGIGSSQCSNVKKLVGVSYEQVDGEDEPDLNQLTLEYRDKSVRVIYNITTAARKIVESRDYNPRDKLLIFIHGFTDSPDNAGFGNISDSLLRGGECNVLALDGSSLIKWLYLRSTTYVRFMGERLGEVLASMVHHGVDPASIHIIGHSLGAHISGFTGKQFTNLTGARVGRISGLDPAGPCFSHVDDDVRLNSTDADFVDVIHTDAGVYGITDSVGQVDYFPNSGSQQPNCLLQSCSHSRAWLYYAESIVRPEAFPAVRCEDWEAFRRGRCEKEVSYMGYPSTPGTRGRYFLQTADEPPYGTGRNGTRYHNNEGIVNNLGGQASNLTKSVEKGAKGFGNQVKNLFG</sequence>
<dbReference type="Proteomes" id="UP000823941">
    <property type="component" value="Chromosome 20"/>
</dbReference>
<dbReference type="InterPro" id="IPR033906">
    <property type="entry name" value="Lipase_N"/>
</dbReference>
<name>A0ABQ7Q5S4_PLUXY</name>
<evidence type="ECO:0000256" key="4">
    <source>
        <dbReference type="RuleBase" id="RU004262"/>
    </source>
</evidence>
<accession>A0ABQ7Q5S4</accession>
<protein>
    <recommendedName>
        <fullName evidence="5">Lipase domain-containing protein</fullName>
    </recommendedName>
</protein>
<dbReference type="InterPro" id="IPR000734">
    <property type="entry name" value="TAG_lipase"/>
</dbReference>
<dbReference type="Gene3D" id="3.40.50.1820">
    <property type="entry name" value="alpha/beta hydrolase"/>
    <property type="match status" value="1"/>
</dbReference>
<dbReference type="InterPro" id="IPR013818">
    <property type="entry name" value="Lipase"/>
</dbReference>
<proteinExistence type="inferred from homology"/>
<evidence type="ECO:0000256" key="3">
    <source>
        <dbReference type="ARBA" id="ARBA00022525"/>
    </source>
</evidence>
<evidence type="ECO:0000259" key="5">
    <source>
        <dbReference type="Pfam" id="PF00151"/>
    </source>
</evidence>
<keyword evidence="7" id="KW-1185">Reference proteome</keyword>
<comment type="subcellular location">
    <subcellularLocation>
        <location evidence="1">Secreted</location>
    </subcellularLocation>
</comment>
<comment type="similarity">
    <text evidence="2 4">Belongs to the AB hydrolase superfamily. Lipase family.</text>
</comment>
<dbReference type="InterPro" id="IPR029058">
    <property type="entry name" value="AB_hydrolase_fold"/>
</dbReference>
<dbReference type="EMBL" id="JAHIBW010000020">
    <property type="protein sequence ID" value="KAG7300591.1"/>
    <property type="molecule type" value="Genomic_DNA"/>
</dbReference>
<dbReference type="SUPFAM" id="SSF53474">
    <property type="entry name" value="alpha/beta-Hydrolases"/>
    <property type="match status" value="1"/>
</dbReference>
<evidence type="ECO:0000256" key="2">
    <source>
        <dbReference type="ARBA" id="ARBA00010701"/>
    </source>
</evidence>
<reference evidence="6 7" key="1">
    <citation type="submission" date="2021-06" db="EMBL/GenBank/DDBJ databases">
        <title>A haploid diamondback moth (Plutella xylostella L.) genome assembly resolves 31 chromosomes and identifies a diamide resistance mutation.</title>
        <authorList>
            <person name="Ward C.M."/>
            <person name="Perry K.D."/>
            <person name="Baker G."/>
            <person name="Powis K."/>
            <person name="Heckel D.G."/>
            <person name="Baxter S.W."/>
        </authorList>
    </citation>
    <scope>NUCLEOTIDE SEQUENCE [LARGE SCALE GENOMIC DNA]</scope>
    <source>
        <strain evidence="6 7">LV</strain>
        <tissue evidence="6">Single pupa</tissue>
    </source>
</reference>